<dbReference type="Gene3D" id="1.10.287.130">
    <property type="match status" value="1"/>
</dbReference>
<evidence type="ECO:0000313" key="16">
    <source>
        <dbReference type="EMBL" id="MBH9577689.1"/>
    </source>
</evidence>
<keyword evidence="11" id="KW-0902">Two-component regulatory system</keyword>
<reference evidence="16" key="1">
    <citation type="submission" date="2020-12" db="EMBL/GenBank/DDBJ databases">
        <title>The genome sequence of Inhella sp. 1Y17.</title>
        <authorList>
            <person name="Liu Y."/>
        </authorList>
    </citation>
    <scope>NUCLEOTIDE SEQUENCE</scope>
    <source>
        <strain evidence="16">1Y17</strain>
    </source>
</reference>
<evidence type="ECO:0000256" key="13">
    <source>
        <dbReference type="SAM" id="Phobius"/>
    </source>
</evidence>
<evidence type="ECO:0000256" key="4">
    <source>
        <dbReference type="ARBA" id="ARBA00022553"/>
    </source>
</evidence>
<dbReference type="EMBL" id="JAEDAK010000007">
    <property type="protein sequence ID" value="MBH9577689.1"/>
    <property type="molecule type" value="Genomic_DNA"/>
</dbReference>
<dbReference type="InterPro" id="IPR050428">
    <property type="entry name" value="TCS_sensor_his_kinase"/>
</dbReference>
<dbReference type="RefSeq" id="WP_198111451.1">
    <property type="nucleotide sequence ID" value="NZ_JAEDAK010000007.1"/>
</dbReference>
<evidence type="ECO:0000256" key="6">
    <source>
        <dbReference type="ARBA" id="ARBA00022692"/>
    </source>
</evidence>
<evidence type="ECO:0000256" key="1">
    <source>
        <dbReference type="ARBA" id="ARBA00000085"/>
    </source>
</evidence>
<dbReference type="Pfam" id="PF02518">
    <property type="entry name" value="HATPase_c"/>
    <property type="match status" value="1"/>
</dbReference>
<feature type="domain" description="Histidine kinase" evidence="14">
    <location>
        <begin position="237"/>
        <end position="444"/>
    </location>
</feature>
<dbReference type="PANTHER" id="PTHR45436">
    <property type="entry name" value="SENSOR HISTIDINE KINASE YKOH"/>
    <property type="match status" value="1"/>
</dbReference>
<keyword evidence="4" id="KW-0597">Phosphoprotein</keyword>
<dbReference type="AlphaFoldDB" id="A0A931J1A4"/>
<keyword evidence="6 13" id="KW-0812">Transmembrane</keyword>
<evidence type="ECO:0000256" key="11">
    <source>
        <dbReference type="ARBA" id="ARBA00023012"/>
    </source>
</evidence>
<sequence>MKRSLGRRLIAALLVAYALITLLLVAWNYWAARGQLVQQSPAQMLGSLLARSVEKLRDAESACAVAQGFASELERLRKLQGYAYGGAGVNLRDGEGRSVCQYGPQPAAELSEGLSQTELQGRPHAVFQAQGGPWRVQVLDPLIGDDVLILWVLSEIGSSLLLALPVLLLTLWLAVRTGLAPLRRFTARIAALDTRHELAALNLDLRYAELQPLGDAFDALLKRLREQLARERALIHDAAHELRTPLAALGAQAHVLLNSRDEAGRAQAAQALQQGLARTAHLSQQLLDLARLDQERPPQPETLDLAELAATQLRQAHPQARARGVQLGLQAPEALPWQAERVALQTLLQNLLDNAIRYGAREVELQLGQGPDGRPWLAVADDGPGVPPEQHQQMFERFWRGAQSQESGTGLGLAIVAQALQRLGARLRISNGLQGRGIAFHIGL</sequence>
<dbReference type="PROSITE" id="PS50885">
    <property type="entry name" value="HAMP"/>
    <property type="match status" value="1"/>
</dbReference>
<dbReference type="InterPro" id="IPR003661">
    <property type="entry name" value="HisK_dim/P_dom"/>
</dbReference>
<dbReference type="PANTHER" id="PTHR45436:SF14">
    <property type="entry name" value="SENSOR PROTEIN QSEC"/>
    <property type="match status" value="1"/>
</dbReference>
<dbReference type="InterPro" id="IPR036097">
    <property type="entry name" value="HisK_dim/P_sf"/>
</dbReference>
<keyword evidence="5" id="KW-0808">Transferase</keyword>
<keyword evidence="9" id="KW-0067">ATP-binding</keyword>
<evidence type="ECO:0000256" key="10">
    <source>
        <dbReference type="ARBA" id="ARBA00022989"/>
    </source>
</evidence>
<evidence type="ECO:0000256" key="7">
    <source>
        <dbReference type="ARBA" id="ARBA00022741"/>
    </source>
</evidence>
<dbReference type="SMART" id="SM00388">
    <property type="entry name" value="HisKA"/>
    <property type="match status" value="1"/>
</dbReference>
<dbReference type="InterPro" id="IPR003660">
    <property type="entry name" value="HAMP_dom"/>
</dbReference>
<evidence type="ECO:0000256" key="5">
    <source>
        <dbReference type="ARBA" id="ARBA00022679"/>
    </source>
</evidence>
<organism evidence="16 17">
    <name type="scientific">Inhella proteolytica</name>
    <dbReference type="NCBI Taxonomy" id="2795029"/>
    <lineage>
        <taxon>Bacteria</taxon>
        <taxon>Pseudomonadati</taxon>
        <taxon>Pseudomonadota</taxon>
        <taxon>Betaproteobacteria</taxon>
        <taxon>Burkholderiales</taxon>
        <taxon>Sphaerotilaceae</taxon>
        <taxon>Inhella</taxon>
    </lineage>
</organism>
<dbReference type="SUPFAM" id="SSF55874">
    <property type="entry name" value="ATPase domain of HSP90 chaperone/DNA topoisomerase II/histidine kinase"/>
    <property type="match status" value="1"/>
</dbReference>
<dbReference type="GO" id="GO:0005524">
    <property type="term" value="F:ATP binding"/>
    <property type="evidence" value="ECO:0007669"/>
    <property type="project" value="UniProtKB-KW"/>
</dbReference>
<evidence type="ECO:0000259" key="15">
    <source>
        <dbReference type="PROSITE" id="PS50885"/>
    </source>
</evidence>
<dbReference type="SMART" id="SM00387">
    <property type="entry name" value="HATPase_c"/>
    <property type="match status" value="1"/>
</dbReference>
<evidence type="ECO:0000256" key="2">
    <source>
        <dbReference type="ARBA" id="ARBA00004141"/>
    </source>
</evidence>
<proteinExistence type="predicted"/>
<comment type="caution">
    <text evidence="16">The sequence shown here is derived from an EMBL/GenBank/DDBJ whole genome shotgun (WGS) entry which is preliminary data.</text>
</comment>
<dbReference type="PRINTS" id="PR00344">
    <property type="entry name" value="BCTRLSENSOR"/>
</dbReference>
<dbReference type="EC" id="2.7.13.3" evidence="3"/>
<name>A0A931J1A4_9BURK</name>
<dbReference type="CDD" id="cd00082">
    <property type="entry name" value="HisKA"/>
    <property type="match status" value="1"/>
</dbReference>
<keyword evidence="8 16" id="KW-0418">Kinase</keyword>
<dbReference type="PROSITE" id="PS50109">
    <property type="entry name" value="HIS_KIN"/>
    <property type="match status" value="1"/>
</dbReference>
<dbReference type="InterPro" id="IPR003594">
    <property type="entry name" value="HATPase_dom"/>
</dbReference>
<dbReference type="CDD" id="cd00075">
    <property type="entry name" value="HATPase"/>
    <property type="match status" value="1"/>
</dbReference>
<evidence type="ECO:0000256" key="3">
    <source>
        <dbReference type="ARBA" id="ARBA00012438"/>
    </source>
</evidence>
<dbReference type="GO" id="GO:0000155">
    <property type="term" value="F:phosphorelay sensor kinase activity"/>
    <property type="evidence" value="ECO:0007669"/>
    <property type="project" value="InterPro"/>
</dbReference>
<feature type="transmembrane region" description="Helical" evidence="13">
    <location>
        <begin position="9"/>
        <end position="30"/>
    </location>
</feature>
<dbReference type="Pfam" id="PF00512">
    <property type="entry name" value="HisKA"/>
    <property type="match status" value="1"/>
</dbReference>
<keyword evidence="7" id="KW-0547">Nucleotide-binding</keyword>
<gene>
    <name evidence="16" type="ORF">I7X39_12330</name>
</gene>
<dbReference type="InterPro" id="IPR036890">
    <property type="entry name" value="HATPase_C_sf"/>
</dbReference>
<dbReference type="InterPro" id="IPR005467">
    <property type="entry name" value="His_kinase_dom"/>
</dbReference>
<comment type="subcellular location">
    <subcellularLocation>
        <location evidence="2">Membrane</location>
        <topology evidence="2">Multi-pass membrane protein</topology>
    </subcellularLocation>
</comment>
<evidence type="ECO:0000256" key="8">
    <source>
        <dbReference type="ARBA" id="ARBA00022777"/>
    </source>
</evidence>
<keyword evidence="17" id="KW-1185">Reference proteome</keyword>
<dbReference type="Proteomes" id="UP000613266">
    <property type="component" value="Unassembled WGS sequence"/>
</dbReference>
<dbReference type="SUPFAM" id="SSF47384">
    <property type="entry name" value="Homodimeric domain of signal transducing histidine kinase"/>
    <property type="match status" value="1"/>
</dbReference>
<dbReference type="GO" id="GO:0005886">
    <property type="term" value="C:plasma membrane"/>
    <property type="evidence" value="ECO:0007669"/>
    <property type="project" value="TreeGrafter"/>
</dbReference>
<evidence type="ECO:0000259" key="14">
    <source>
        <dbReference type="PROSITE" id="PS50109"/>
    </source>
</evidence>
<accession>A0A931J1A4</accession>
<feature type="domain" description="HAMP" evidence="15">
    <location>
        <begin position="176"/>
        <end position="229"/>
    </location>
</feature>
<comment type="catalytic activity">
    <reaction evidence="1">
        <text>ATP + protein L-histidine = ADP + protein N-phospho-L-histidine.</text>
        <dbReference type="EC" id="2.7.13.3"/>
    </reaction>
</comment>
<keyword evidence="12 13" id="KW-0472">Membrane</keyword>
<keyword evidence="10 13" id="KW-1133">Transmembrane helix</keyword>
<dbReference type="Gene3D" id="3.30.565.10">
    <property type="entry name" value="Histidine kinase-like ATPase, C-terminal domain"/>
    <property type="match status" value="1"/>
</dbReference>
<evidence type="ECO:0000256" key="9">
    <source>
        <dbReference type="ARBA" id="ARBA00022840"/>
    </source>
</evidence>
<dbReference type="InterPro" id="IPR004358">
    <property type="entry name" value="Sig_transdc_His_kin-like_C"/>
</dbReference>
<evidence type="ECO:0000313" key="17">
    <source>
        <dbReference type="Proteomes" id="UP000613266"/>
    </source>
</evidence>
<protein>
    <recommendedName>
        <fullName evidence="3">histidine kinase</fullName>
        <ecNumber evidence="3">2.7.13.3</ecNumber>
    </recommendedName>
</protein>
<evidence type="ECO:0000256" key="12">
    <source>
        <dbReference type="ARBA" id="ARBA00023136"/>
    </source>
</evidence>